<evidence type="ECO:0000256" key="11">
    <source>
        <dbReference type="RuleBase" id="RU003780"/>
    </source>
</evidence>
<reference evidence="13 14" key="3">
    <citation type="submission" date="2023-06" db="EMBL/GenBank/DDBJ databases">
        <authorList>
            <person name="Zeman M."/>
            <person name="Kubasova T."/>
            <person name="Jahodarova E."/>
            <person name="Nykrynova M."/>
            <person name="Rychlik I."/>
        </authorList>
    </citation>
    <scope>NUCLEOTIDE SEQUENCE [LARGE SCALE GENOMIC DNA]</scope>
    <source>
        <strain evidence="13 14">ET39</strain>
    </source>
</reference>
<comment type="caution">
    <text evidence="13">The sequence shown here is derived from an EMBL/GenBank/DDBJ whole genome shotgun (WGS) entry which is preliminary data.</text>
</comment>
<comment type="subcellular location">
    <subcellularLocation>
        <location evidence="9">Cytoplasm</location>
    </subcellularLocation>
</comment>
<dbReference type="GO" id="GO:0004844">
    <property type="term" value="F:uracil DNA N-glycosylase activity"/>
    <property type="evidence" value="ECO:0007669"/>
    <property type="project" value="UniProtKB-EC"/>
</dbReference>
<proteinExistence type="inferred from homology"/>
<dbReference type="InterPro" id="IPR002043">
    <property type="entry name" value="UDG_fam1"/>
</dbReference>
<evidence type="ECO:0000259" key="12">
    <source>
        <dbReference type="SMART" id="SM00986"/>
    </source>
</evidence>
<dbReference type="SMART" id="SM00986">
    <property type="entry name" value="UDG"/>
    <property type="match status" value="1"/>
</dbReference>
<dbReference type="SMART" id="SM00987">
    <property type="entry name" value="UreE_C"/>
    <property type="match status" value="1"/>
</dbReference>
<dbReference type="NCBIfam" id="NF003588">
    <property type="entry name" value="PRK05254.1-1"/>
    <property type="match status" value="1"/>
</dbReference>
<dbReference type="NCBIfam" id="NF003592">
    <property type="entry name" value="PRK05254.1-5"/>
    <property type="match status" value="1"/>
</dbReference>
<evidence type="ECO:0000256" key="1">
    <source>
        <dbReference type="ARBA" id="ARBA00001400"/>
    </source>
</evidence>
<evidence type="ECO:0000256" key="3">
    <source>
        <dbReference type="ARBA" id="ARBA00008184"/>
    </source>
</evidence>
<feature type="active site" description="Proton acceptor" evidence="9 10">
    <location>
        <position position="60"/>
    </location>
</feature>
<protein>
    <recommendedName>
        <fullName evidence="5 9">Uracil-DNA glycosylase</fullName>
        <shortName evidence="9">UDG</shortName>
        <ecNumber evidence="4 9">3.2.2.27</ecNumber>
    </recommendedName>
</protein>
<dbReference type="CDD" id="cd10027">
    <property type="entry name" value="UDG-F1-like"/>
    <property type="match status" value="1"/>
</dbReference>
<keyword evidence="9" id="KW-0963">Cytoplasm</keyword>
<dbReference type="SUPFAM" id="SSF52141">
    <property type="entry name" value="Uracil-DNA glycosylase-like"/>
    <property type="match status" value="1"/>
</dbReference>
<comment type="catalytic activity">
    <reaction evidence="1 9 11">
        <text>Hydrolyzes single-stranded DNA or mismatched double-stranded DNA and polynucleotides, releasing free uracil.</text>
        <dbReference type="EC" id="3.2.2.27"/>
    </reaction>
</comment>
<dbReference type="EC" id="3.2.2.27" evidence="4 9"/>
<dbReference type="NCBIfam" id="TIGR00628">
    <property type="entry name" value="ung"/>
    <property type="match status" value="1"/>
</dbReference>
<accession>A0ABT7UDV4</accession>
<evidence type="ECO:0000256" key="7">
    <source>
        <dbReference type="ARBA" id="ARBA00022801"/>
    </source>
</evidence>
<keyword evidence="6 9" id="KW-0227">DNA damage</keyword>
<dbReference type="InterPro" id="IPR018085">
    <property type="entry name" value="Ura-DNA_Glyclase_AS"/>
</dbReference>
<sequence length="219" mass="24698">MKSWEVFFQEEQAAPYYEELMTFVEDAYAHTTVYPPREQLFSCFALCPLDRLRVVILGQDPYIHAHQAHGLCFSVNRGEKLPPSLRNIYKELSSDLGIEAPAHGCLAEWAAQGILMMNAVMTVEAGKSGSHRGRGWETFTDHAIRFVSDYAAPSVFVLWGKWAQKKQTLIDPDRHRILLAAHPSPLSAHNGFFGSRPFSSVNAALHELGREEIDWRLSA</sequence>
<evidence type="ECO:0000313" key="14">
    <source>
        <dbReference type="Proteomes" id="UP001529340"/>
    </source>
</evidence>
<comment type="function">
    <text evidence="2 9 11">Excises uracil residues from the DNA which can arise as a result of misincorporation of dUMP residues by DNA polymerase or due to deamination of cytosine.</text>
</comment>
<feature type="domain" description="Uracil-DNA glycosylase-like" evidence="12">
    <location>
        <begin position="45"/>
        <end position="205"/>
    </location>
</feature>
<evidence type="ECO:0000256" key="6">
    <source>
        <dbReference type="ARBA" id="ARBA00022763"/>
    </source>
</evidence>
<dbReference type="RefSeq" id="WP_289608245.1">
    <property type="nucleotide sequence ID" value="NZ_JAUDCG010000045.1"/>
</dbReference>
<comment type="similarity">
    <text evidence="3 9 11">Belongs to the uracil-DNA glycosylase (UDG) superfamily. UNG family.</text>
</comment>
<reference evidence="13 14" key="2">
    <citation type="submission" date="2023-06" db="EMBL/GenBank/DDBJ databases">
        <title>Identification and characterization of horizontal gene transfer across gut microbiota members of farm animals based on homology search.</title>
        <authorList>
            <person name="Schwarzerova J."/>
            <person name="Nykrynova M."/>
            <person name="Jureckova K."/>
            <person name="Cejkova D."/>
            <person name="Rychlik I."/>
        </authorList>
    </citation>
    <scope>NUCLEOTIDE SEQUENCE [LARGE SCALE GENOMIC DNA]</scope>
    <source>
        <strain evidence="13 14">ET39</strain>
    </source>
</reference>
<evidence type="ECO:0000256" key="9">
    <source>
        <dbReference type="HAMAP-Rule" id="MF_00148"/>
    </source>
</evidence>
<reference evidence="14" key="1">
    <citation type="submission" date="2023-06" db="EMBL/GenBank/DDBJ databases">
        <title>Identification and characterization of horizontal gene transfer across gut microbiota members of farm animals based on homology search.</title>
        <authorList>
            <person name="Zeman M."/>
            <person name="Kubasova T."/>
            <person name="Jahodarova E."/>
            <person name="Nykrynova M."/>
            <person name="Rychlik I."/>
        </authorList>
    </citation>
    <scope>NUCLEOTIDE SEQUENCE [LARGE SCALE GENOMIC DNA]</scope>
    <source>
        <strain evidence="14">ET39</strain>
    </source>
</reference>
<dbReference type="NCBIfam" id="NF003589">
    <property type="entry name" value="PRK05254.1-2"/>
    <property type="match status" value="1"/>
</dbReference>
<keyword evidence="14" id="KW-1185">Reference proteome</keyword>
<dbReference type="InterPro" id="IPR036895">
    <property type="entry name" value="Uracil-DNA_glycosylase-like_sf"/>
</dbReference>
<evidence type="ECO:0000256" key="8">
    <source>
        <dbReference type="ARBA" id="ARBA00023204"/>
    </source>
</evidence>
<evidence type="ECO:0000256" key="10">
    <source>
        <dbReference type="PROSITE-ProRule" id="PRU10072"/>
    </source>
</evidence>
<evidence type="ECO:0000256" key="5">
    <source>
        <dbReference type="ARBA" id="ARBA00018429"/>
    </source>
</evidence>
<gene>
    <name evidence="9 13" type="primary">ung</name>
    <name evidence="13" type="ORF">QUV96_09150</name>
</gene>
<keyword evidence="7 9" id="KW-0378">Hydrolase</keyword>
<evidence type="ECO:0000256" key="4">
    <source>
        <dbReference type="ARBA" id="ARBA00012030"/>
    </source>
</evidence>
<dbReference type="PROSITE" id="PS00130">
    <property type="entry name" value="U_DNA_GLYCOSYLASE"/>
    <property type="match status" value="1"/>
</dbReference>
<evidence type="ECO:0000256" key="2">
    <source>
        <dbReference type="ARBA" id="ARBA00002631"/>
    </source>
</evidence>
<evidence type="ECO:0000313" key="13">
    <source>
        <dbReference type="EMBL" id="MDM8157802.1"/>
    </source>
</evidence>
<keyword evidence="8 9" id="KW-0234">DNA repair</keyword>
<organism evidence="13 14">
    <name type="scientific">Amedibacillus dolichus</name>
    <dbReference type="NCBI Taxonomy" id="31971"/>
    <lineage>
        <taxon>Bacteria</taxon>
        <taxon>Bacillati</taxon>
        <taxon>Bacillota</taxon>
        <taxon>Erysipelotrichia</taxon>
        <taxon>Erysipelotrichales</taxon>
        <taxon>Erysipelotrichaceae</taxon>
        <taxon>Amedibacillus</taxon>
    </lineage>
</organism>
<dbReference type="Gene3D" id="3.40.470.10">
    <property type="entry name" value="Uracil-DNA glycosylase-like domain"/>
    <property type="match status" value="1"/>
</dbReference>
<dbReference type="Proteomes" id="UP001529340">
    <property type="component" value="Unassembled WGS sequence"/>
</dbReference>
<dbReference type="InterPro" id="IPR005122">
    <property type="entry name" value="Uracil-DNA_glycosylase-like"/>
</dbReference>
<dbReference type="EMBL" id="JAUDCG010000045">
    <property type="protein sequence ID" value="MDM8157802.1"/>
    <property type="molecule type" value="Genomic_DNA"/>
</dbReference>
<keyword evidence="13" id="KW-0326">Glycosidase</keyword>
<dbReference type="Pfam" id="PF03167">
    <property type="entry name" value="UDG"/>
    <property type="match status" value="1"/>
</dbReference>
<dbReference type="HAMAP" id="MF_00148">
    <property type="entry name" value="UDG"/>
    <property type="match status" value="1"/>
</dbReference>
<name>A0ABT7UDV4_9FIRM</name>
<dbReference type="PANTHER" id="PTHR11264:SF0">
    <property type="entry name" value="URACIL-DNA GLYCOSYLASE"/>
    <property type="match status" value="1"/>
</dbReference>
<dbReference type="PANTHER" id="PTHR11264">
    <property type="entry name" value="URACIL-DNA GLYCOSYLASE"/>
    <property type="match status" value="1"/>
</dbReference>